<dbReference type="OrthoDB" id="168808at2157"/>
<dbReference type="InterPro" id="IPR007050">
    <property type="entry name" value="HTH_bacterioopsin"/>
</dbReference>
<evidence type="ECO:0000313" key="7">
    <source>
        <dbReference type="Proteomes" id="UP000296706"/>
    </source>
</evidence>
<dbReference type="STRING" id="1457250.GCA_000755225_00459"/>
<evidence type="ECO:0000256" key="3">
    <source>
        <dbReference type="SAM" id="MobiDB-lite"/>
    </source>
</evidence>
<sequence length="211" mass="23232">MRAELELPAAEACPVAGFSEGVEGSVSSVRRADDGAGGATEQFTVSGEHDPDVFDGDLEPLFEYDSATVYQFDQRVSDCICEYVERRNTPIAEVRAEEGLLVLELHLADLTALRDLVTELREHYGTVRIRYLLQIDGDAEGTEDIVPVDRSRLTDRQREVLETAYEMGYFAYPRGANATDVATELGIEPSTFTEHLAAAQSKLLDELLSPA</sequence>
<evidence type="ECO:0000256" key="1">
    <source>
        <dbReference type="ARBA" id="ARBA00023015"/>
    </source>
</evidence>
<name>A0A4D6HG21_9EURY</name>
<evidence type="ECO:0000256" key="2">
    <source>
        <dbReference type="ARBA" id="ARBA00023163"/>
    </source>
</evidence>
<accession>A0A4D6HG21</accession>
<proteinExistence type="predicted"/>
<dbReference type="Gene3D" id="1.10.10.10">
    <property type="entry name" value="Winged helix-like DNA-binding domain superfamily/Winged helix DNA-binding domain"/>
    <property type="match status" value="1"/>
</dbReference>
<dbReference type="Pfam" id="PF24277">
    <property type="entry name" value="DmsR_N"/>
    <property type="match status" value="1"/>
</dbReference>
<dbReference type="PANTHER" id="PTHR34236">
    <property type="entry name" value="DIMETHYL SULFOXIDE REDUCTASE TRANSCRIPTIONAL ACTIVATOR"/>
    <property type="match status" value="1"/>
</dbReference>
<dbReference type="InterPro" id="IPR056433">
    <property type="entry name" value="DmsR-like_N"/>
</dbReference>
<dbReference type="InterPro" id="IPR036388">
    <property type="entry name" value="WH-like_DNA-bd_sf"/>
</dbReference>
<gene>
    <name evidence="6" type="ORF">DV733_12135</name>
</gene>
<reference evidence="6 7" key="1">
    <citation type="journal article" date="2019" name="Nat. Commun.">
        <title>A new type of DNA phosphorothioation-based antiviral system in archaea.</title>
        <authorList>
            <person name="Xiong L."/>
            <person name="Liu S."/>
            <person name="Chen S."/>
            <person name="Xiao Y."/>
            <person name="Zhu B."/>
            <person name="Gao Y."/>
            <person name="Zhang Y."/>
            <person name="Chen B."/>
            <person name="Luo J."/>
            <person name="Deng Z."/>
            <person name="Chen X."/>
            <person name="Wang L."/>
            <person name="Chen S."/>
        </authorList>
    </citation>
    <scope>NUCLEOTIDE SEQUENCE [LARGE SCALE GENOMIC DNA]</scope>
    <source>
        <strain evidence="6 7">CBA1105</strain>
    </source>
</reference>
<dbReference type="KEGG" id="hsn:DV733_12135"/>
<evidence type="ECO:0000259" key="5">
    <source>
        <dbReference type="Pfam" id="PF24277"/>
    </source>
</evidence>
<keyword evidence="2" id="KW-0804">Transcription</keyword>
<dbReference type="EMBL" id="CP031310">
    <property type="protein sequence ID" value="QCC52959.1"/>
    <property type="molecule type" value="Genomic_DNA"/>
</dbReference>
<feature type="domain" description="DmsR-like N-terminal" evidence="5">
    <location>
        <begin position="1"/>
        <end position="134"/>
    </location>
</feature>
<evidence type="ECO:0000259" key="4">
    <source>
        <dbReference type="Pfam" id="PF04967"/>
    </source>
</evidence>
<dbReference type="AlphaFoldDB" id="A0A4D6HG21"/>
<keyword evidence="7" id="KW-1185">Reference proteome</keyword>
<organism evidence="6 7">
    <name type="scientific">Halapricum salinum</name>
    <dbReference type="NCBI Taxonomy" id="1457250"/>
    <lineage>
        <taxon>Archaea</taxon>
        <taxon>Methanobacteriati</taxon>
        <taxon>Methanobacteriota</taxon>
        <taxon>Stenosarchaea group</taxon>
        <taxon>Halobacteria</taxon>
        <taxon>Halobacteriales</taxon>
        <taxon>Haloarculaceae</taxon>
        <taxon>Halapricum</taxon>
    </lineage>
</organism>
<dbReference type="Proteomes" id="UP000296706">
    <property type="component" value="Chromosome"/>
</dbReference>
<protein>
    <submittedName>
        <fullName evidence="6">Bacterio-opsin activator</fullName>
    </submittedName>
</protein>
<feature type="region of interest" description="Disordered" evidence="3">
    <location>
        <begin position="29"/>
        <end position="50"/>
    </location>
</feature>
<dbReference type="PANTHER" id="PTHR34236:SF1">
    <property type="entry name" value="DIMETHYL SULFOXIDE REDUCTASE TRANSCRIPTIONAL ACTIVATOR"/>
    <property type="match status" value="1"/>
</dbReference>
<evidence type="ECO:0000313" key="6">
    <source>
        <dbReference type="EMBL" id="QCC52959.1"/>
    </source>
</evidence>
<dbReference type="Pfam" id="PF04967">
    <property type="entry name" value="HTH_10"/>
    <property type="match status" value="1"/>
</dbReference>
<keyword evidence="1" id="KW-0805">Transcription regulation</keyword>
<feature type="domain" description="HTH bat-type" evidence="4">
    <location>
        <begin position="153"/>
        <end position="204"/>
    </location>
</feature>